<evidence type="ECO:0000313" key="2">
    <source>
        <dbReference type="EMBL" id="AWV99544.1"/>
    </source>
</evidence>
<name>A0A2Z4GEC5_9BACT</name>
<dbReference type="OrthoDB" id="1070463at2"/>
<accession>A0A2Z4GEC5</accession>
<dbReference type="AlphaFoldDB" id="A0A2Z4GEC5"/>
<evidence type="ECO:0000259" key="1">
    <source>
        <dbReference type="Pfam" id="PF13372"/>
    </source>
</evidence>
<dbReference type="InterPro" id="IPR025388">
    <property type="entry name" value="Alginate_export_dom"/>
</dbReference>
<dbReference type="EMBL" id="CP029480">
    <property type="protein sequence ID" value="AWV99544.1"/>
    <property type="molecule type" value="Genomic_DNA"/>
</dbReference>
<gene>
    <name evidence="2" type="ORF">DJ013_15765</name>
</gene>
<reference evidence="2 3" key="1">
    <citation type="submission" date="2018-05" db="EMBL/GenBank/DDBJ databases">
        <title>Complete genome sequence of Arcticibacterium luteifluviistationis SM1504T, a cytophagaceae bacterium isolated from Arctic surface seawater.</title>
        <authorList>
            <person name="Li Y."/>
            <person name="Qin Q.-L."/>
        </authorList>
    </citation>
    <scope>NUCLEOTIDE SEQUENCE [LARGE SCALE GENOMIC DNA]</scope>
    <source>
        <strain evidence="2 3">SM1504</strain>
    </source>
</reference>
<evidence type="ECO:0000313" key="3">
    <source>
        <dbReference type="Proteomes" id="UP000249873"/>
    </source>
</evidence>
<protein>
    <recommendedName>
        <fullName evidence="1">Alginate export domain-containing protein</fullName>
    </recommendedName>
</protein>
<dbReference type="KEGG" id="als:DJ013_15765"/>
<dbReference type="Proteomes" id="UP000249873">
    <property type="component" value="Chromosome"/>
</dbReference>
<dbReference type="RefSeq" id="WP_111372912.1">
    <property type="nucleotide sequence ID" value="NZ_CP029480.1"/>
</dbReference>
<keyword evidence="3" id="KW-1185">Reference proteome</keyword>
<dbReference type="Pfam" id="PF13372">
    <property type="entry name" value="Alginate_exp"/>
    <property type="match status" value="1"/>
</dbReference>
<organism evidence="2 3">
    <name type="scientific">Arcticibacterium luteifluviistationis</name>
    <dbReference type="NCBI Taxonomy" id="1784714"/>
    <lineage>
        <taxon>Bacteria</taxon>
        <taxon>Pseudomonadati</taxon>
        <taxon>Bacteroidota</taxon>
        <taxon>Cytophagia</taxon>
        <taxon>Cytophagales</taxon>
        <taxon>Leadbetterellaceae</taxon>
        <taxon>Arcticibacterium</taxon>
    </lineage>
</organism>
<proteinExistence type="predicted"/>
<feature type="domain" description="Alginate export" evidence="1">
    <location>
        <begin position="30"/>
        <end position="315"/>
    </location>
</feature>
<sequence length="428" mass="47660">MKRTNYLGFKIFCVFLLSLIAFEGQAQFKLSAEIRPRSEFRNGFKTPSSEGFEPAFFVEQRSRVYFEYTEPKYKLKLALQDVRYWGEVPQIFKADVGNSFLSEAWGELMLTEKISMKAGRQIISYDNQRFLGGLEWAQQGRRHDALLFKMEDPALKSKLHLGFAFNTDDDIAEPAFLQSDGANFYSLGGQYKTLQYAWYHKDLDGAAFSLLALNTGSQNADSTASNKQTLGFIGSKKAGKITFATDLYYQMGKIGTAKVSAILAGINATIKTKATPITLGYEYVSGQDDNDASGKITSFSPDYGTNHAHNGLMDYFYVGPANGNVGVQDFYIKTKFKLGKGSLLAEGHEFLTGSEQTKESGEVLNAAMGTEIDLVYVQKIGADITFHLGFSQLFATNTMLTIRPGNLKSNNWAWAMITFKPTLFQSDK</sequence>